<keyword evidence="6" id="KW-0378">Hydrolase</keyword>
<evidence type="ECO:0000313" key="7">
    <source>
        <dbReference type="Proteomes" id="UP000189004"/>
    </source>
</evidence>
<dbReference type="InterPro" id="IPR052511">
    <property type="entry name" value="ATP-dep_Helicase"/>
</dbReference>
<dbReference type="PANTHER" id="PTHR47962:SF5">
    <property type="entry name" value="ATP-DEPENDENT HELICASE LHR-RELATED"/>
    <property type="match status" value="1"/>
</dbReference>
<organism evidence="6 7">
    <name type="scientific">Nocardiopsis sinuspersici</name>
    <dbReference type="NCBI Taxonomy" id="501010"/>
    <lineage>
        <taxon>Bacteria</taxon>
        <taxon>Bacillati</taxon>
        <taxon>Actinomycetota</taxon>
        <taxon>Actinomycetes</taxon>
        <taxon>Streptosporangiales</taxon>
        <taxon>Nocardiopsidaceae</taxon>
        <taxon>Nocardiopsis</taxon>
    </lineage>
</organism>
<dbReference type="SUPFAM" id="SSF52540">
    <property type="entry name" value="P-loop containing nucleoside triphosphate hydrolases"/>
    <property type="match status" value="1"/>
</dbReference>
<keyword evidence="1" id="KW-0547">Nucleotide-binding</keyword>
<dbReference type="PROSITE" id="PS51194">
    <property type="entry name" value="HELICASE_CTER"/>
    <property type="match status" value="1"/>
</dbReference>
<protein>
    <submittedName>
        <fullName evidence="6">DEAD/DEAH box helicase</fullName>
    </submittedName>
</protein>
<reference evidence="7" key="1">
    <citation type="submission" date="2016-08" db="EMBL/GenBank/DDBJ databases">
        <authorList>
            <person name="Tokovenko B."/>
            <person name="Kalinowski J."/>
        </authorList>
    </citation>
    <scope>NUCLEOTIDE SEQUENCE [LARGE SCALE GENOMIC DNA]</scope>
    <source>
        <strain evidence="7">UTMC102</strain>
    </source>
</reference>
<dbReference type="InterPro" id="IPR014001">
    <property type="entry name" value="Helicase_ATP-bd"/>
</dbReference>
<dbReference type="GO" id="GO:0004386">
    <property type="term" value="F:helicase activity"/>
    <property type="evidence" value="ECO:0007669"/>
    <property type="project" value="UniProtKB-KW"/>
</dbReference>
<dbReference type="Pfam" id="PF00270">
    <property type="entry name" value="DEAD"/>
    <property type="match status" value="1"/>
</dbReference>
<dbReference type="EMBL" id="MCOK01000002">
    <property type="protein sequence ID" value="OOC50881.1"/>
    <property type="molecule type" value="Genomic_DNA"/>
</dbReference>
<dbReference type="PROSITE" id="PS51192">
    <property type="entry name" value="HELICASE_ATP_BIND_1"/>
    <property type="match status" value="1"/>
</dbReference>
<evidence type="ECO:0000259" key="4">
    <source>
        <dbReference type="PROSITE" id="PS51192"/>
    </source>
</evidence>
<dbReference type="PANTHER" id="PTHR47962">
    <property type="entry name" value="ATP-DEPENDENT HELICASE LHR-RELATED-RELATED"/>
    <property type="match status" value="1"/>
</dbReference>
<dbReference type="InterPro" id="IPR027417">
    <property type="entry name" value="P-loop_NTPase"/>
</dbReference>
<evidence type="ECO:0000256" key="2">
    <source>
        <dbReference type="ARBA" id="ARBA00022840"/>
    </source>
</evidence>
<keyword evidence="2" id="KW-0067">ATP-binding</keyword>
<dbReference type="GO" id="GO:0005524">
    <property type="term" value="F:ATP binding"/>
    <property type="evidence" value="ECO:0007669"/>
    <property type="project" value="UniProtKB-KW"/>
</dbReference>
<feature type="region of interest" description="Disordered" evidence="3">
    <location>
        <begin position="917"/>
        <end position="947"/>
    </location>
</feature>
<dbReference type="STRING" id="501010.NOSIN_26120"/>
<feature type="domain" description="Helicase C-terminal" evidence="5">
    <location>
        <begin position="529"/>
        <end position="673"/>
    </location>
</feature>
<dbReference type="GO" id="GO:0016887">
    <property type="term" value="F:ATP hydrolysis activity"/>
    <property type="evidence" value="ECO:0007669"/>
    <property type="project" value="TreeGrafter"/>
</dbReference>
<sequence length="1494" mass="166362">MGNDLRFFGQLLNDLEDLELPLLSWGLTDSALAEKEVLETIDTTLDTYPVPPEDTSAEDVLRVLLKQALLFKEPGSSPARYRSRFAETLRLTIGLRQLFPTWRFGEDPPQDWWHSGKRLIADYRLHAVPRKYPKRDIPAEEALRTFSELPGWGERSTRVAVQQIGARELSRFQVEATRSIFGSLSRGKNHGVIVGAGTGSGKTLAFYLPALAAMASRNHNRGVHTLALYPRIELLRDQLREAVSTAWDTESAFPRPLRIAALYGNTLNDAKELERKNNKHWRREREGDVCPYLTCPQCDTGELLWFDRDRSRGVERLICLECAAQIPEGRLALTRKSMRESPPDLLFTTTEMLNRHSANPYLSGLLGWTGRQNPSLVLLDEVHTYSGPQGAQAALLLRRWRYAVRSPVTFVGLSATLKDAGRFFSQLTGLPLTSIDHIEPTPDCLEEESREYALALRGDPVSGTSLLSASIQTAMLFGRFLDPKGNGPVAESLFGNTGFLFTDDLDVTNRFYDDLRDAEGGQSRSGRAGRKAVLASLRSPDLPQNRNRYRDGQSWDLMDKIGHYLDSGLRSQALMIGRTSSQDAGVRPESDLTVATASLEVGFNDPRVGLVLQHKAPYDDAAFIQRRGRAGRRRGSRPVTVITLSDFGRDRLAYQGYETLFAPEVPARSLPVGNRYVLKIQAAQAFLDWLGQCLRVQGSRWDDPRILLTEPSGRNLPKRKEASSHLASVIRELLEREGRLRDSLARHLEKALQVSTDEVQVLLWEQPRSLMLGVAPTALRRLESEWTPLRNDPGANSKAVLPEFVTRTLFAPLNVPEVQFDLPFDSGSEPETMPVAKALREAVPGRVSRRYGYQRDEHRTWLPVPEGDNDILELKDVVPEAAGQGRWCPHNVDPDAVPENMEVFRPFRIALQAPPTEINDRSQGRPLWGTEITSDNPPSEADVPDPSPWRNRIHSLSFATHAAGNPIEVRRMTYGADCEISRQGQHGPERRTIRYSYNHAPAALGFSLGVDGMSVRVAPLDLSDASVRSYLASSQWRSKAFFRAVAEDIELSEATNTFQRGWLALIYITAFSLEGLDGTRTPEQTRAFLADGSWRSRLAEILKVLYREDAPVSPQGSAATDRLIETLTDLSRAPAVAAALDRAGQLLVADDVAERTANLARRAYRDTLASAVLDAVLRACPDAQDNDVIVDVVEGGRPDNPDTIWISETSVGGLGIMESLVRFYSEDPRRFWSLVEAALQPNEYEYVDSTLTRLLKHVVEEEPSGPASAAMAELRQAHSATDSDRALERLRGAWAELDGPPRHSAVASLSTRLLRPGSGADLDATALSLVEVWDGLQQRLGFEVDARVIAYAVGSGKLDLGGRSLTADQAFSVLWPRGEQARNHHLRQYQPFLSMDRPMVLDRLLVESAHDEHLPRLDVTEPGWEAVYQEIIAKFGAVDLVCPSHDRRALSNAVARVPALYVDRDVIRIYGEVGGITRHGEELRARVELQEAEQ</sequence>
<keyword evidence="7" id="KW-1185">Reference proteome</keyword>
<dbReference type="GO" id="GO:0003677">
    <property type="term" value="F:DNA binding"/>
    <property type="evidence" value="ECO:0007669"/>
    <property type="project" value="TreeGrafter"/>
</dbReference>
<dbReference type="NCBIfam" id="NF041067">
    <property type="entry name" value="DpdJ"/>
    <property type="match status" value="1"/>
</dbReference>
<gene>
    <name evidence="6" type="ORF">NOSIN_26120</name>
</gene>
<dbReference type="Gene3D" id="3.40.50.300">
    <property type="entry name" value="P-loop containing nucleotide triphosphate hydrolases"/>
    <property type="match status" value="3"/>
</dbReference>
<dbReference type="OrthoDB" id="3197455at2"/>
<evidence type="ECO:0000256" key="3">
    <source>
        <dbReference type="SAM" id="MobiDB-lite"/>
    </source>
</evidence>
<keyword evidence="6" id="KW-0347">Helicase</keyword>
<comment type="caution">
    <text evidence="6">The sequence shown here is derived from an EMBL/GenBank/DDBJ whole genome shotgun (WGS) entry which is preliminary data.</text>
</comment>
<dbReference type="SMART" id="SM00487">
    <property type="entry name" value="DEXDc"/>
    <property type="match status" value="1"/>
</dbReference>
<dbReference type="InterPro" id="IPR011545">
    <property type="entry name" value="DEAD/DEAH_box_helicase_dom"/>
</dbReference>
<accession>A0A1V3BUM8</accession>
<evidence type="ECO:0000259" key="5">
    <source>
        <dbReference type="PROSITE" id="PS51194"/>
    </source>
</evidence>
<dbReference type="Proteomes" id="UP000189004">
    <property type="component" value="Unassembled WGS sequence"/>
</dbReference>
<evidence type="ECO:0000313" key="6">
    <source>
        <dbReference type="EMBL" id="OOC50881.1"/>
    </source>
</evidence>
<dbReference type="RefSeq" id="WP_077693795.1">
    <property type="nucleotide sequence ID" value="NZ_MCOK01000002.1"/>
</dbReference>
<feature type="domain" description="Helicase ATP-binding" evidence="4">
    <location>
        <begin position="183"/>
        <end position="435"/>
    </location>
</feature>
<name>A0A1V3BUM8_9ACTN</name>
<proteinExistence type="predicted"/>
<evidence type="ECO:0000256" key="1">
    <source>
        <dbReference type="ARBA" id="ARBA00022741"/>
    </source>
</evidence>
<dbReference type="InterPro" id="IPR001650">
    <property type="entry name" value="Helicase_C-like"/>
</dbReference>